<proteinExistence type="predicted"/>
<dbReference type="NCBIfam" id="TIGR02215">
    <property type="entry name" value="phage_chp_gp8"/>
    <property type="match status" value="1"/>
</dbReference>
<reference evidence="1 2" key="1">
    <citation type="submission" date="2019-09" db="EMBL/GenBank/DDBJ databases">
        <title>Taxonomic organization of the family Brucellaceae based on a phylogenomic approach.</title>
        <authorList>
            <person name="Leclercq S."/>
            <person name="Cloeckaert A."/>
            <person name="Zygmunt M.S."/>
        </authorList>
    </citation>
    <scope>NUCLEOTIDE SEQUENCE [LARGE SCALE GENOMIC DNA]</scope>
    <source>
        <strain evidence="1 2">LMG 3313</strain>
    </source>
</reference>
<organism evidence="1 2">
    <name type="scientific">Brucella anthropi</name>
    <name type="common">Ochrobactrum anthropi</name>
    <dbReference type="NCBI Taxonomy" id="529"/>
    <lineage>
        <taxon>Bacteria</taxon>
        <taxon>Pseudomonadati</taxon>
        <taxon>Pseudomonadota</taxon>
        <taxon>Alphaproteobacteria</taxon>
        <taxon>Hyphomicrobiales</taxon>
        <taxon>Brucellaceae</taxon>
        <taxon>Brucella/Ochrobactrum group</taxon>
        <taxon>Brucella</taxon>
    </lineage>
</organism>
<comment type="caution">
    <text evidence="1">The sequence shown here is derived from an EMBL/GenBank/DDBJ whole genome shotgun (WGS) entry which is preliminary data.</text>
</comment>
<evidence type="ECO:0000313" key="1">
    <source>
        <dbReference type="EMBL" id="KAB2766803.1"/>
    </source>
</evidence>
<protein>
    <submittedName>
        <fullName evidence="1">Phage gp6-like head-tail connector protein</fullName>
    </submittedName>
</protein>
<dbReference type="Proteomes" id="UP000481876">
    <property type="component" value="Unassembled WGS sequence"/>
</dbReference>
<accession>A0A6L3Z312</accession>
<dbReference type="InterPro" id="IPR021146">
    <property type="entry name" value="Phage_gp6-like_head-tail"/>
</dbReference>
<dbReference type="EMBL" id="WBWS01000016">
    <property type="protein sequence ID" value="KAB2766803.1"/>
    <property type="molecule type" value="Genomic_DNA"/>
</dbReference>
<dbReference type="Gene3D" id="1.10.3230.30">
    <property type="entry name" value="Phage gp6-like head-tail connector protein"/>
    <property type="match status" value="1"/>
</dbReference>
<sequence>MWHPYKVAQEPTGDVIALEDVKRHLNVMHDDDDVYIRSLTTAATDFVEKYCGIVIAEQTIEASCDAFSDMSRLSVGPVTEVVKIEYIALDGSKNTVSVDAYVLNSDGVEPSIATAYGSYWPIVRPGSRIAATMRAGFNPLPASIRHAMMLWIADAYLIRANSATVEWSAFDSLLCNYRRGR</sequence>
<dbReference type="CDD" id="cd08054">
    <property type="entry name" value="gp6"/>
    <property type="match status" value="1"/>
</dbReference>
<evidence type="ECO:0000313" key="2">
    <source>
        <dbReference type="Proteomes" id="UP000481876"/>
    </source>
</evidence>
<dbReference type="InterPro" id="IPR006450">
    <property type="entry name" value="Phage_HK97_gp6-like"/>
</dbReference>
<dbReference type="Pfam" id="PF05135">
    <property type="entry name" value="Phage_connect_1"/>
    <property type="match status" value="1"/>
</dbReference>
<gene>
    <name evidence="1" type="ORF">F9L04_16155</name>
</gene>
<dbReference type="RefSeq" id="WP_151663901.1">
    <property type="nucleotide sequence ID" value="NZ_WBWS01000016.1"/>
</dbReference>
<name>A0A6L3Z312_BRUAN</name>
<dbReference type="AlphaFoldDB" id="A0A6L3Z312"/>
<dbReference type="InterPro" id="IPR011738">
    <property type="entry name" value="Phage_CHP"/>
</dbReference>
<dbReference type="NCBIfam" id="TIGR01560">
    <property type="entry name" value="put_DNA_pack"/>
    <property type="match status" value="1"/>
</dbReference>